<dbReference type="InterPro" id="IPR027417">
    <property type="entry name" value="P-loop_NTPase"/>
</dbReference>
<evidence type="ECO:0000313" key="2">
    <source>
        <dbReference type="EMBL" id="MBW5487109.1"/>
    </source>
</evidence>
<dbReference type="PANTHER" id="PTHR47691">
    <property type="entry name" value="REGULATOR-RELATED"/>
    <property type="match status" value="1"/>
</dbReference>
<dbReference type="Pfam" id="PF13191">
    <property type="entry name" value="AAA_16"/>
    <property type="match status" value="1"/>
</dbReference>
<dbReference type="EMBL" id="WTFF01000632">
    <property type="protein sequence ID" value="MBW5487109.1"/>
    <property type="molecule type" value="Genomic_DNA"/>
</dbReference>
<dbReference type="Proteomes" id="UP000812013">
    <property type="component" value="Unassembled WGS sequence"/>
</dbReference>
<organism evidence="2 3">
    <name type="scientific">Streptomyces bambusae</name>
    <dbReference type="NCBI Taxonomy" id="1550616"/>
    <lineage>
        <taxon>Bacteria</taxon>
        <taxon>Bacillati</taxon>
        <taxon>Actinomycetota</taxon>
        <taxon>Actinomycetes</taxon>
        <taxon>Kitasatosporales</taxon>
        <taxon>Streptomycetaceae</taxon>
        <taxon>Streptomyces</taxon>
    </lineage>
</organism>
<dbReference type="SUPFAM" id="SSF52540">
    <property type="entry name" value="P-loop containing nucleoside triphosphate hydrolases"/>
    <property type="match status" value="1"/>
</dbReference>
<accession>A0ABS6ZH64</accession>
<dbReference type="InterPro" id="IPR041664">
    <property type="entry name" value="AAA_16"/>
</dbReference>
<evidence type="ECO:0000259" key="1">
    <source>
        <dbReference type="Pfam" id="PF13191"/>
    </source>
</evidence>
<keyword evidence="3" id="KW-1185">Reference proteome</keyword>
<sequence length="427" mass="44378">AAAAGQPGGAEQLRLQWLTALEVRGIRPYLEQQRVVAAARAAAPTPRLRGTDRSAQARRRNALEHSFAQLPDVGGVLAGRGAEVAQIVRWVQAARASTETRPVVVVLHGEPGSGRTALAVRAAHHLRDQFRGACLVDLRGGSLPAGDGQYPYGGESPLPTREALLHLLNRLGAPREQLLFRERSSAEQQVRRLAELYHQHLHGLPVAVVLDDAVDGEQVRTLVPERSESLVLVTAREPLELPADLAAWVHHLPVGRLDRTGSEELLRALAGTGATGVGAVSLAGDGDGDLDGDGTLAGAGPGAAVAAVLDLAAGLPLALRVLAPLTAGTGERALAPSVATNAPAASTAEAWPGPDAAPGLVERVVRVADDRLGADARRLLWRLPLAGRASLGAAAAAALADVPEPAARRTLEELWRARLGGRGGGGR</sequence>
<comment type="caution">
    <text evidence="2">The sequence shown here is derived from an EMBL/GenBank/DDBJ whole genome shotgun (WGS) entry which is preliminary data.</text>
</comment>
<protein>
    <submittedName>
        <fullName evidence="2">AAA family ATPase</fullName>
    </submittedName>
</protein>
<feature type="domain" description="Orc1-like AAA ATPase" evidence="1">
    <location>
        <begin position="77"/>
        <end position="213"/>
    </location>
</feature>
<feature type="non-terminal residue" evidence="2">
    <location>
        <position position="1"/>
    </location>
</feature>
<dbReference type="Gene3D" id="3.40.50.300">
    <property type="entry name" value="P-loop containing nucleotide triphosphate hydrolases"/>
    <property type="match status" value="1"/>
</dbReference>
<evidence type="ECO:0000313" key="3">
    <source>
        <dbReference type="Proteomes" id="UP000812013"/>
    </source>
</evidence>
<dbReference type="PANTHER" id="PTHR47691:SF3">
    <property type="entry name" value="HTH-TYPE TRANSCRIPTIONAL REGULATOR RV0890C-RELATED"/>
    <property type="match status" value="1"/>
</dbReference>
<reference evidence="2 3" key="1">
    <citation type="submission" date="2019-12" db="EMBL/GenBank/DDBJ databases">
        <title>Genome sequence of Streptomyces bambusae.</title>
        <authorList>
            <person name="Bansal K."/>
            <person name="Choksket S."/>
            <person name="Korpole S."/>
            <person name="Patil P.B."/>
        </authorList>
    </citation>
    <scope>NUCLEOTIDE SEQUENCE [LARGE SCALE GENOMIC DNA]</scope>
    <source>
        <strain evidence="2 3">SK60</strain>
    </source>
</reference>
<name>A0ABS6ZH64_9ACTN</name>
<gene>
    <name evidence="2" type="ORF">GPJ59_36170</name>
</gene>
<proteinExistence type="predicted"/>